<dbReference type="PANTHER" id="PTHR46579:SF1">
    <property type="entry name" value="F5_8 TYPE C DOMAIN-CONTAINING PROTEIN"/>
    <property type="match status" value="1"/>
</dbReference>
<dbReference type="AlphaFoldDB" id="A0A165MRS4"/>
<evidence type="ECO:0000256" key="1">
    <source>
        <dbReference type="SAM" id="Phobius"/>
    </source>
</evidence>
<reference evidence="2 3" key="1">
    <citation type="journal article" date="2016" name="Mol. Biol. Evol.">
        <title>Comparative Genomics of Early-Diverging Mushroom-Forming Fungi Provides Insights into the Origins of Lignocellulose Decay Capabilities.</title>
        <authorList>
            <person name="Nagy L.G."/>
            <person name="Riley R."/>
            <person name="Tritt A."/>
            <person name="Adam C."/>
            <person name="Daum C."/>
            <person name="Floudas D."/>
            <person name="Sun H."/>
            <person name="Yadav J.S."/>
            <person name="Pangilinan J."/>
            <person name="Larsson K.H."/>
            <person name="Matsuura K."/>
            <person name="Barry K."/>
            <person name="Labutti K."/>
            <person name="Kuo R."/>
            <person name="Ohm R.A."/>
            <person name="Bhattacharya S.S."/>
            <person name="Shirouzu T."/>
            <person name="Yoshinaga Y."/>
            <person name="Martin F.M."/>
            <person name="Grigoriev I.V."/>
            <person name="Hibbett D.S."/>
        </authorList>
    </citation>
    <scope>NUCLEOTIDE SEQUENCE [LARGE SCALE GENOMIC DNA]</scope>
    <source>
        <strain evidence="2 3">HHB12029</strain>
    </source>
</reference>
<dbReference type="EMBL" id="KV425907">
    <property type="protein sequence ID" value="KZV99662.1"/>
    <property type="molecule type" value="Genomic_DNA"/>
</dbReference>
<keyword evidence="1" id="KW-1133">Transmembrane helix</keyword>
<proteinExistence type="predicted"/>
<dbReference type="STRING" id="1314781.A0A165MRS4"/>
<feature type="transmembrane region" description="Helical" evidence="1">
    <location>
        <begin position="217"/>
        <end position="237"/>
    </location>
</feature>
<sequence length="774" mass="88764">MRRYPYKNVKRRIARVSGVYAIETDMCPKSCIAFTGPFADLDQCPNCDTARYNTRGKAVQTFDTILLGPQIQALRRHPDRARAMRYFMERVRALLALRQQDGKLSEFDDIVCGDAILDAVRDEKIGDDDTILVMSMDGAQLYRNKTSDCWIVMWGLLNVDPKYRYKQRWLIPATFIRGKPKHVDSFLYPSLHHIAAINNAGGLHVYDASRRLTYQSILRILLALADGVAAVLFSGLVPHHGKFGCRLYCGTPGRHKPGGSHYYPALLKPDNYVMAGCDHADIDVTSVPKLNQTLYKERLAWLCASENATTFEYRRRESGITKPSILRGLEPWTPLGVPGMCPGDAMHEILNLADLFIGLLRGTIDRGASDSLDSWDWVVLTGEVWEKHGADVSACLRFIPSCHGRAPRNPAEKINSGYKAWEHLLYLFELGPGLFLGVIPMEYYRTYCKLVAGVRILYQKCISRKHIERAQKLLLEFIDDFERLFYQRRTDRLHFVRQSIHNLWHWAPETFRLGPSACYSQWTMERFIGLTTAYLRQHSTPYENLSRIGLERAQLNALDIMVPNLHLTADAIPHAPHGSIALSDNYRLLRALERHSRAMTEREFDALRAYLMTQDVDMPNDWDRKIQRWSRLYLPNGQVARSEWKEALRAPEKLRRARDVKLDLNGTLEFAEVRYYFELDVAGQDKALAMVCLCTRPDQELLELSSHTLWSCQHQGDDGLRVVEYNTIRAVVAMPHHSSMLPDAFRDHVFVAEMPGLEIAEMGWEEDDIEDEED</sequence>
<protein>
    <submittedName>
        <fullName evidence="2">Uncharacterized protein</fullName>
    </submittedName>
</protein>
<dbReference type="InParanoid" id="A0A165MRS4"/>
<dbReference type="OrthoDB" id="2669721at2759"/>
<dbReference type="PANTHER" id="PTHR46579">
    <property type="entry name" value="F5/8 TYPE C DOMAIN-CONTAINING PROTEIN-RELATED"/>
    <property type="match status" value="1"/>
</dbReference>
<accession>A0A165MRS4</accession>
<keyword evidence="1" id="KW-0472">Membrane</keyword>
<dbReference type="Proteomes" id="UP000077266">
    <property type="component" value="Unassembled WGS sequence"/>
</dbReference>
<evidence type="ECO:0000313" key="3">
    <source>
        <dbReference type="Proteomes" id="UP000077266"/>
    </source>
</evidence>
<evidence type="ECO:0000313" key="2">
    <source>
        <dbReference type="EMBL" id="KZV99662.1"/>
    </source>
</evidence>
<name>A0A165MRS4_EXIGL</name>
<keyword evidence="1" id="KW-0812">Transmembrane</keyword>
<organism evidence="2 3">
    <name type="scientific">Exidia glandulosa HHB12029</name>
    <dbReference type="NCBI Taxonomy" id="1314781"/>
    <lineage>
        <taxon>Eukaryota</taxon>
        <taxon>Fungi</taxon>
        <taxon>Dikarya</taxon>
        <taxon>Basidiomycota</taxon>
        <taxon>Agaricomycotina</taxon>
        <taxon>Agaricomycetes</taxon>
        <taxon>Auriculariales</taxon>
        <taxon>Exidiaceae</taxon>
        <taxon>Exidia</taxon>
    </lineage>
</organism>
<gene>
    <name evidence="2" type="ORF">EXIGLDRAFT_711960</name>
</gene>
<keyword evidence="3" id="KW-1185">Reference proteome</keyword>